<dbReference type="GO" id="GO:0034587">
    <property type="term" value="P:piRNA processing"/>
    <property type="evidence" value="ECO:0007669"/>
    <property type="project" value="TreeGrafter"/>
</dbReference>
<dbReference type="SMART" id="SM00474">
    <property type="entry name" value="35EXOc"/>
    <property type="match status" value="1"/>
</dbReference>
<organism evidence="2 3">
    <name type="scientific">Actinia tenebrosa</name>
    <name type="common">Australian red waratah sea anemone</name>
    <dbReference type="NCBI Taxonomy" id="6105"/>
    <lineage>
        <taxon>Eukaryota</taxon>
        <taxon>Metazoa</taxon>
        <taxon>Cnidaria</taxon>
        <taxon>Anthozoa</taxon>
        <taxon>Hexacorallia</taxon>
        <taxon>Actiniaria</taxon>
        <taxon>Actiniidae</taxon>
        <taxon>Actinia</taxon>
    </lineage>
</organism>
<dbReference type="Gene3D" id="3.30.420.10">
    <property type="entry name" value="Ribonuclease H-like superfamily/Ribonuclease H"/>
    <property type="match status" value="1"/>
</dbReference>
<evidence type="ECO:0000313" key="3">
    <source>
        <dbReference type="RefSeq" id="XP_031574166.1"/>
    </source>
</evidence>
<dbReference type="InParanoid" id="A0A6P8J2G2"/>
<evidence type="ECO:0000313" key="2">
    <source>
        <dbReference type="Proteomes" id="UP000515163"/>
    </source>
</evidence>
<accession>A0A6P8J2G2</accession>
<dbReference type="AlphaFoldDB" id="A0A6P8J2G2"/>
<protein>
    <submittedName>
        <fullName evidence="3">PiRNA biogenesis protein EXD1-like</fullName>
    </submittedName>
</protein>
<dbReference type="PANTHER" id="PTHR46628:SF1">
    <property type="entry name" value="PIRNA BIOGENESIS PROTEIN EXD1"/>
    <property type="match status" value="1"/>
</dbReference>
<gene>
    <name evidence="3" type="primary">LOC116307971</name>
</gene>
<feature type="unsure residue" description="D or N" evidence="3">
    <location>
        <position position="280"/>
    </location>
</feature>
<keyword evidence="2" id="KW-1185">Reference proteome</keyword>
<dbReference type="SUPFAM" id="SSF53098">
    <property type="entry name" value="Ribonuclease H-like"/>
    <property type="match status" value="1"/>
</dbReference>
<dbReference type="Pfam" id="PF01612">
    <property type="entry name" value="DNA_pol_A_exo1"/>
    <property type="match status" value="1"/>
</dbReference>
<dbReference type="InterPro" id="IPR052144">
    <property type="entry name" value="piRNA_biogenesis_EXD1"/>
</dbReference>
<proteinExistence type="predicted"/>
<dbReference type="RefSeq" id="XP_031574166.1">
    <property type="nucleotide sequence ID" value="XM_031718306.1"/>
</dbReference>
<dbReference type="Proteomes" id="UP000515163">
    <property type="component" value="Unplaced"/>
</dbReference>
<dbReference type="InterPro" id="IPR002562">
    <property type="entry name" value="3'-5'_exonuclease_dom"/>
</dbReference>
<dbReference type="GO" id="GO:0003676">
    <property type="term" value="F:nucleic acid binding"/>
    <property type="evidence" value="ECO:0007669"/>
    <property type="project" value="InterPro"/>
</dbReference>
<dbReference type="GO" id="GO:1990923">
    <property type="term" value="C:PET complex"/>
    <property type="evidence" value="ECO:0007669"/>
    <property type="project" value="TreeGrafter"/>
</dbReference>
<dbReference type="InterPro" id="IPR036397">
    <property type="entry name" value="RNaseH_sf"/>
</dbReference>
<name>A0A6P8J2G2_ACTTE</name>
<reference evidence="3" key="1">
    <citation type="submission" date="2025-08" db="UniProtKB">
        <authorList>
            <consortium name="RefSeq"/>
        </authorList>
    </citation>
    <scope>IDENTIFICATION</scope>
    <source>
        <tissue evidence="3">Tentacle</tissue>
    </source>
</reference>
<dbReference type="InterPro" id="IPR012337">
    <property type="entry name" value="RNaseH-like_sf"/>
</dbReference>
<sequence>MACKTQNYKLVDTEASLKESLSELRSCESNAFLAVDCEGVNLSRKGELTIITVATEEKAYIFDVTVLKQAVFDEGLREILEDKSREKLMFDCREDADSLWHQFQVKLTGVLDVQLLEIMYRRESSASGAQSTGNRRFQRRRSQREHEVENIYGFRRCIELYIEDENVLKTKDEVKELLKWNDKLWKRRPLPGTLLRYCAVDTLEMFKLYEKLKSAKDKELPRLRIASERYANMLRSKAERRFDGFEKNAYLPLDIIPEKGTLDFPHATTQCTKCQRLFPDEEFSKIQLRNGEQKCRVCKEIKRYADLKAERQSLYDAGGVSDWQYDENYY</sequence>
<dbReference type="GO" id="GO:0008408">
    <property type="term" value="F:3'-5' exonuclease activity"/>
    <property type="evidence" value="ECO:0007669"/>
    <property type="project" value="InterPro"/>
</dbReference>
<dbReference type="KEGG" id="aten:116307971"/>
<dbReference type="PANTHER" id="PTHR46628">
    <property type="entry name" value="PIRNA BIOGENESIS PROTEIN EXD1"/>
    <property type="match status" value="1"/>
</dbReference>
<feature type="domain" description="3'-5' exonuclease" evidence="1">
    <location>
        <begin position="8"/>
        <end position="217"/>
    </location>
</feature>
<dbReference type="OrthoDB" id="26838at2759"/>
<feature type="unsure residue" description="D or N" evidence="3">
    <location>
        <position position="164"/>
    </location>
</feature>
<evidence type="ECO:0000259" key="1">
    <source>
        <dbReference type="SMART" id="SM00474"/>
    </source>
</evidence>